<evidence type="ECO:0000256" key="2">
    <source>
        <dbReference type="ARBA" id="ARBA00022833"/>
    </source>
</evidence>
<evidence type="ECO:0000256" key="1">
    <source>
        <dbReference type="ARBA" id="ARBA00022723"/>
    </source>
</evidence>
<keyword evidence="6" id="KW-0539">Nucleus</keyword>
<dbReference type="GO" id="GO:0003677">
    <property type="term" value="F:DNA binding"/>
    <property type="evidence" value="ECO:0007669"/>
    <property type="project" value="UniProtKB-KW"/>
</dbReference>
<dbReference type="Pfam" id="PF00172">
    <property type="entry name" value="Zn_clus"/>
    <property type="match status" value="1"/>
</dbReference>
<evidence type="ECO:0000256" key="3">
    <source>
        <dbReference type="ARBA" id="ARBA00023015"/>
    </source>
</evidence>
<dbReference type="PANTHER" id="PTHR36206:SF12">
    <property type="entry name" value="ASPERCRYPTIN BIOSYNTHESIS CLUSTER-SPECIFIC TRANSCRIPTION REGULATOR ATNN-RELATED"/>
    <property type="match status" value="1"/>
</dbReference>
<dbReference type="SUPFAM" id="SSF57701">
    <property type="entry name" value="Zn2/Cys6 DNA-binding domain"/>
    <property type="match status" value="1"/>
</dbReference>
<protein>
    <recommendedName>
        <fullName evidence="7">Zn(2)-C6 fungal-type domain-containing protein</fullName>
    </recommendedName>
</protein>
<evidence type="ECO:0000256" key="6">
    <source>
        <dbReference type="ARBA" id="ARBA00023242"/>
    </source>
</evidence>
<feature type="domain" description="Zn(2)-C6 fungal-type" evidence="7">
    <location>
        <begin position="12"/>
        <end position="40"/>
    </location>
</feature>
<keyword evidence="1" id="KW-0479">Metal-binding</keyword>
<keyword evidence="9" id="KW-1185">Reference proteome</keyword>
<reference evidence="8" key="1">
    <citation type="submission" date="2022-09" db="EMBL/GenBank/DDBJ databases">
        <title>Fusarium specimens isolated from Avocado Roots.</title>
        <authorList>
            <person name="Stajich J."/>
            <person name="Roper C."/>
            <person name="Heimlech-Rivalta G."/>
        </authorList>
    </citation>
    <scope>NUCLEOTIDE SEQUENCE</scope>
    <source>
        <strain evidence="8">CF00136</strain>
    </source>
</reference>
<dbReference type="AlphaFoldDB" id="A0A9W8RLL5"/>
<name>A0A9W8RLL5_9HYPO</name>
<dbReference type="InterPro" id="IPR001138">
    <property type="entry name" value="Zn2Cys6_DnaBD"/>
</dbReference>
<evidence type="ECO:0000256" key="5">
    <source>
        <dbReference type="ARBA" id="ARBA00023163"/>
    </source>
</evidence>
<proteinExistence type="predicted"/>
<evidence type="ECO:0000256" key="4">
    <source>
        <dbReference type="ARBA" id="ARBA00023125"/>
    </source>
</evidence>
<evidence type="ECO:0000259" key="7">
    <source>
        <dbReference type="PROSITE" id="PS50048"/>
    </source>
</evidence>
<dbReference type="EMBL" id="JAOQAZ010000050">
    <property type="protein sequence ID" value="KAJ4244549.1"/>
    <property type="molecule type" value="Genomic_DNA"/>
</dbReference>
<dbReference type="InterPro" id="IPR052360">
    <property type="entry name" value="Transcr_Regulatory_Proteins"/>
</dbReference>
<dbReference type="PROSITE" id="PS50048">
    <property type="entry name" value="ZN2_CY6_FUNGAL_2"/>
    <property type="match status" value="1"/>
</dbReference>
<organism evidence="8 9">
    <name type="scientific">Fusarium torreyae</name>
    <dbReference type="NCBI Taxonomy" id="1237075"/>
    <lineage>
        <taxon>Eukaryota</taxon>
        <taxon>Fungi</taxon>
        <taxon>Dikarya</taxon>
        <taxon>Ascomycota</taxon>
        <taxon>Pezizomycotina</taxon>
        <taxon>Sordariomycetes</taxon>
        <taxon>Hypocreomycetidae</taxon>
        <taxon>Hypocreales</taxon>
        <taxon>Nectriaceae</taxon>
        <taxon>Fusarium</taxon>
    </lineage>
</organism>
<dbReference type="InterPro" id="IPR036864">
    <property type="entry name" value="Zn2-C6_fun-type_DNA-bd_sf"/>
</dbReference>
<dbReference type="GO" id="GO:0008270">
    <property type="term" value="F:zinc ion binding"/>
    <property type="evidence" value="ECO:0007669"/>
    <property type="project" value="InterPro"/>
</dbReference>
<keyword evidence="4" id="KW-0238">DNA-binding</keyword>
<accession>A0A9W8RLL5</accession>
<keyword evidence="5" id="KW-0804">Transcription</keyword>
<dbReference type="GO" id="GO:0000981">
    <property type="term" value="F:DNA-binding transcription factor activity, RNA polymerase II-specific"/>
    <property type="evidence" value="ECO:0007669"/>
    <property type="project" value="InterPro"/>
</dbReference>
<keyword evidence="2" id="KW-0862">Zinc</keyword>
<dbReference type="PRINTS" id="PR00755">
    <property type="entry name" value="AFLATOXINBRP"/>
</dbReference>
<dbReference type="PROSITE" id="PS00463">
    <property type="entry name" value="ZN2_CY6_FUNGAL_1"/>
    <property type="match status" value="1"/>
</dbReference>
<dbReference type="Pfam" id="PF11951">
    <property type="entry name" value="Fungal_trans_2"/>
    <property type="match status" value="1"/>
</dbReference>
<dbReference type="InterPro" id="IPR021858">
    <property type="entry name" value="Fun_TF"/>
</dbReference>
<dbReference type="PANTHER" id="PTHR36206">
    <property type="entry name" value="ASPERCRYPTIN BIOSYNTHESIS CLUSTER-SPECIFIC TRANSCRIPTION REGULATOR ATNN-RELATED"/>
    <property type="match status" value="1"/>
</dbReference>
<comment type="caution">
    <text evidence="8">The sequence shown here is derived from an EMBL/GenBank/DDBJ whole genome shotgun (WGS) entry which is preliminary data.</text>
</comment>
<dbReference type="OrthoDB" id="3145928at2759"/>
<sequence length="348" mass="39287">MARKGSKKVRTGCITCKVRKVKCDETRPSCRRCLNTGRSCDGYAPQVQATSGAHMTVIYHRLGTKAERRGLQYFCEVAAPRLLGPKSPYFWTHLVLQLSESEPVVKHSLLAISSLYKTREGQRTPSPMPNLALQHYNAAIQGCKTTPSDVLVLLACVLFICIELLQSNNATAVRHYACGIAIMERCENAWAREHLFPIFQRIRVLPLLFGSDPIQVTRPMVLGFVVPSKFYSLGDAKVMTDEIFDRLKRLCSMKKQGLQFDREVEREHIESLLERWQFLMKGLDVHMSQADGICGAQYRSAMMSFELCQACSNLLFHSATSDSDNARTYHEMAESAVCFNELHTLHST</sequence>
<gene>
    <name evidence="8" type="ORF">NW762_014404</name>
</gene>
<dbReference type="Proteomes" id="UP001152049">
    <property type="component" value="Unassembled WGS sequence"/>
</dbReference>
<keyword evidence="3" id="KW-0805">Transcription regulation</keyword>
<dbReference type="SMART" id="SM00066">
    <property type="entry name" value="GAL4"/>
    <property type="match status" value="1"/>
</dbReference>
<dbReference type="Gene3D" id="4.10.240.10">
    <property type="entry name" value="Zn(2)-C6 fungal-type DNA-binding domain"/>
    <property type="match status" value="1"/>
</dbReference>
<dbReference type="CDD" id="cd00067">
    <property type="entry name" value="GAL4"/>
    <property type="match status" value="1"/>
</dbReference>
<evidence type="ECO:0000313" key="9">
    <source>
        <dbReference type="Proteomes" id="UP001152049"/>
    </source>
</evidence>
<evidence type="ECO:0000313" key="8">
    <source>
        <dbReference type="EMBL" id="KAJ4244549.1"/>
    </source>
</evidence>